<reference evidence="1" key="1">
    <citation type="journal article" date="2021" name="Proc. Natl. Acad. Sci. U.S.A.">
        <title>A Catalog of Tens of Thousands of Viruses from Human Metagenomes Reveals Hidden Associations with Chronic Diseases.</title>
        <authorList>
            <person name="Tisza M.J."/>
            <person name="Buck C.B."/>
        </authorList>
    </citation>
    <scope>NUCLEOTIDE SEQUENCE</scope>
    <source>
        <strain evidence="1">CtDXu9</strain>
    </source>
</reference>
<proteinExistence type="predicted"/>
<sequence length="398" mass="47063">MNWIYGGSIPELYKEVEILLKDGTTRKDMMIKGKYGTYEWRNYSYFDVLGWREITENKTNTKENKTMKNSRENRMEALKAANIETGKYFSVTLPEGLKPGSTINVTISEDGSPVIVSPEKKRNSEEESFLSQIYEDGYVRNTRLHRRWVMAQMFRMLNYKSYYTGKSGYDAYLNDHYGYQYQFEMMLEEIRVLAELQDRDIKAFAERSRFFIPDVVSATCNDYINKLEIYVNKLPVHKCKGVPYKKVFGRNIFVKDLNKYVYYPQKSNFADVKRVVINIRNHSMTFSYKDLYRVLRKFCANMYRLPNETPKCKEWKDAFKGEGSYYTLMNLIKFHGCRVPGVKGNMMSLKDSLADVESAVDCYRGVYYRLFAYMKCIIESNNFDFNKRMKELYPKKSV</sequence>
<accession>A0A8S5VD58</accession>
<protein>
    <submittedName>
        <fullName evidence="1">Uncharacterized protein</fullName>
    </submittedName>
</protein>
<dbReference type="EMBL" id="BK016244">
    <property type="protein sequence ID" value="DAG04555.1"/>
    <property type="molecule type" value="Genomic_DNA"/>
</dbReference>
<name>A0A8S5VD58_9CAUD</name>
<organism evidence="1">
    <name type="scientific">Siphoviridae sp. ctDXu9</name>
    <dbReference type="NCBI Taxonomy" id="2825387"/>
    <lineage>
        <taxon>Viruses</taxon>
        <taxon>Duplodnaviria</taxon>
        <taxon>Heunggongvirae</taxon>
        <taxon>Uroviricota</taxon>
        <taxon>Caudoviricetes</taxon>
    </lineage>
</organism>
<evidence type="ECO:0000313" key="1">
    <source>
        <dbReference type="EMBL" id="DAG04555.1"/>
    </source>
</evidence>